<reference evidence="7" key="1">
    <citation type="submission" date="2021-03" db="EMBL/GenBank/DDBJ databases">
        <title>Acanthopleuribacteraceae sp. M133.</title>
        <authorList>
            <person name="Wang G."/>
        </authorList>
    </citation>
    <scope>NUCLEOTIDE SEQUENCE</scope>
    <source>
        <strain evidence="7">M133</strain>
    </source>
</reference>
<dbReference type="InterPro" id="IPR002078">
    <property type="entry name" value="Sigma_54_int"/>
</dbReference>
<keyword evidence="4" id="KW-0238">DNA-binding</keyword>
<dbReference type="Gene3D" id="3.30.450.40">
    <property type="match status" value="1"/>
</dbReference>
<evidence type="ECO:0000256" key="2">
    <source>
        <dbReference type="ARBA" id="ARBA00022840"/>
    </source>
</evidence>
<dbReference type="Gene3D" id="1.10.10.60">
    <property type="entry name" value="Homeodomain-like"/>
    <property type="match status" value="1"/>
</dbReference>
<evidence type="ECO:0000313" key="7">
    <source>
        <dbReference type="EMBL" id="QTD48648.1"/>
    </source>
</evidence>
<evidence type="ECO:0000256" key="1">
    <source>
        <dbReference type="ARBA" id="ARBA00022741"/>
    </source>
</evidence>
<keyword evidence="1" id="KW-0547">Nucleotide-binding</keyword>
<dbReference type="FunFam" id="3.40.50.300:FF:000006">
    <property type="entry name" value="DNA-binding transcriptional regulator NtrC"/>
    <property type="match status" value="1"/>
</dbReference>
<dbReference type="CDD" id="cd00009">
    <property type="entry name" value="AAA"/>
    <property type="match status" value="1"/>
</dbReference>
<dbReference type="InterPro" id="IPR029016">
    <property type="entry name" value="GAF-like_dom_sf"/>
</dbReference>
<dbReference type="PANTHER" id="PTHR32071">
    <property type="entry name" value="TRANSCRIPTIONAL REGULATORY PROTEIN"/>
    <property type="match status" value="1"/>
</dbReference>
<dbReference type="Gene3D" id="3.40.50.300">
    <property type="entry name" value="P-loop containing nucleotide triphosphate hydrolases"/>
    <property type="match status" value="1"/>
</dbReference>
<dbReference type="SUPFAM" id="SSF46689">
    <property type="entry name" value="Homeodomain-like"/>
    <property type="match status" value="1"/>
</dbReference>
<dbReference type="InterPro" id="IPR003018">
    <property type="entry name" value="GAF"/>
</dbReference>
<dbReference type="Pfam" id="PF02954">
    <property type="entry name" value="HTH_8"/>
    <property type="match status" value="1"/>
</dbReference>
<dbReference type="RefSeq" id="WP_237378301.1">
    <property type="nucleotide sequence ID" value="NZ_CP071793.1"/>
</dbReference>
<dbReference type="InterPro" id="IPR025662">
    <property type="entry name" value="Sigma_54_int_dom_ATP-bd_1"/>
</dbReference>
<keyword evidence="3" id="KW-0805">Transcription regulation</keyword>
<dbReference type="Pfam" id="PF25601">
    <property type="entry name" value="AAA_lid_14"/>
    <property type="match status" value="1"/>
</dbReference>
<sequence>MNQIDVLLTIALDLNRSMRATDRYRALLEAIAALIPYDAACLLTLHGRQLRPRAAIGLHAKALARRYEIGDHPRLAIISQAADPVLFAADSPLPDPFDHLIGDEGHSPGDVHSCLGCPLTLDGEVVGVLTADALEPGRFDDLDRHLLALLGALAGSVLQTAHLMEQLEEKHRHQTDLAHELWRTDQRRSGGLLVGDSPPMQKLRQEIEWVANTDLAVLVTGETGVGKELVARAIHAQSLRGRQPMIYVNCAALPESLVESELFGHRKGAFTGADNDRMGKFELAHKGTLFLDEVGELPLATQPKLLRALQEGEIQRVGSDTSVTVDVRIIAATNRDLVTEVEAGRFRSDLFHRLNVYPIPVPALRDHCEDIGELVPRFVAQDKRQMGIREVTIKDELIEALKRASWPGNVRELRNAVMRGLLRAVRERPGSPVLEPRHVRLDPVAGATLEPEKEPSLNLRDATEGFQRQLIRQAVARADGNWAKAAQRLGVHRSNLHHLAKRLGLK</sequence>
<dbReference type="Pfam" id="PF00158">
    <property type="entry name" value="Sigma54_activat"/>
    <property type="match status" value="1"/>
</dbReference>
<organism evidence="7 8">
    <name type="scientific">Sulfidibacter corallicola</name>
    <dbReference type="NCBI Taxonomy" id="2818388"/>
    <lineage>
        <taxon>Bacteria</taxon>
        <taxon>Pseudomonadati</taxon>
        <taxon>Acidobacteriota</taxon>
        <taxon>Holophagae</taxon>
        <taxon>Acanthopleuribacterales</taxon>
        <taxon>Acanthopleuribacteraceae</taxon>
        <taxon>Sulfidibacter</taxon>
    </lineage>
</organism>
<dbReference type="SMART" id="SM00065">
    <property type="entry name" value="GAF"/>
    <property type="match status" value="1"/>
</dbReference>
<evidence type="ECO:0000259" key="6">
    <source>
        <dbReference type="PROSITE" id="PS50045"/>
    </source>
</evidence>
<dbReference type="InterPro" id="IPR002197">
    <property type="entry name" value="HTH_Fis"/>
</dbReference>
<keyword evidence="5" id="KW-0804">Transcription</keyword>
<dbReference type="GO" id="GO:0043565">
    <property type="term" value="F:sequence-specific DNA binding"/>
    <property type="evidence" value="ECO:0007669"/>
    <property type="project" value="InterPro"/>
</dbReference>
<dbReference type="GO" id="GO:0006355">
    <property type="term" value="P:regulation of DNA-templated transcription"/>
    <property type="evidence" value="ECO:0007669"/>
    <property type="project" value="InterPro"/>
</dbReference>
<dbReference type="InterPro" id="IPR025943">
    <property type="entry name" value="Sigma_54_int_dom_ATP-bd_2"/>
</dbReference>
<feature type="domain" description="Sigma-54 factor interaction" evidence="6">
    <location>
        <begin position="193"/>
        <end position="422"/>
    </location>
</feature>
<evidence type="ECO:0000313" key="8">
    <source>
        <dbReference type="Proteomes" id="UP000663929"/>
    </source>
</evidence>
<dbReference type="Pfam" id="PF13185">
    <property type="entry name" value="GAF_2"/>
    <property type="match status" value="1"/>
</dbReference>
<dbReference type="InterPro" id="IPR025944">
    <property type="entry name" value="Sigma_54_int_dom_CS"/>
</dbReference>
<dbReference type="PROSITE" id="PS50045">
    <property type="entry name" value="SIGMA54_INTERACT_4"/>
    <property type="match status" value="1"/>
</dbReference>
<dbReference type="PROSITE" id="PS00675">
    <property type="entry name" value="SIGMA54_INTERACT_1"/>
    <property type="match status" value="1"/>
</dbReference>
<dbReference type="SUPFAM" id="SSF52540">
    <property type="entry name" value="P-loop containing nucleoside triphosphate hydrolases"/>
    <property type="match status" value="1"/>
</dbReference>
<dbReference type="GO" id="GO:0005524">
    <property type="term" value="F:ATP binding"/>
    <property type="evidence" value="ECO:0007669"/>
    <property type="project" value="UniProtKB-KW"/>
</dbReference>
<dbReference type="AlphaFoldDB" id="A0A8A4TIN1"/>
<dbReference type="InterPro" id="IPR027417">
    <property type="entry name" value="P-loop_NTPase"/>
</dbReference>
<proteinExistence type="predicted"/>
<evidence type="ECO:0000256" key="3">
    <source>
        <dbReference type="ARBA" id="ARBA00023015"/>
    </source>
</evidence>
<dbReference type="NCBIfam" id="NF003451">
    <property type="entry name" value="PRK05022.1"/>
    <property type="match status" value="1"/>
</dbReference>
<gene>
    <name evidence="7" type="primary">norR</name>
    <name evidence="7" type="ORF">J3U87_23960</name>
</gene>
<keyword evidence="2" id="KW-0067">ATP-binding</keyword>
<dbReference type="SUPFAM" id="SSF55781">
    <property type="entry name" value="GAF domain-like"/>
    <property type="match status" value="1"/>
</dbReference>
<dbReference type="PANTHER" id="PTHR32071:SF35">
    <property type="entry name" value="ANAEROBIC NITRIC OXIDE REDUCTASE TRANSCRIPTION REGULATOR NORR"/>
    <property type="match status" value="1"/>
</dbReference>
<dbReference type="SMART" id="SM00382">
    <property type="entry name" value="AAA"/>
    <property type="match status" value="1"/>
</dbReference>
<dbReference type="PROSITE" id="PS00676">
    <property type="entry name" value="SIGMA54_INTERACT_2"/>
    <property type="match status" value="1"/>
</dbReference>
<dbReference type="Gene3D" id="1.10.8.60">
    <property type="match status" value="1"/>
</dbReference>
<dbReference type="InterPro" id="IPR058031">
    <property type="entry name" value="AAA_lid_NorR"/>
</dbReference>
<keyword evidence="8" id="KW-1185">Reference proteome</keyword>
<protein>
    <submittedName>
        <fullName evidence="7">Nitric oxide reductase transcriptional regulator NorR</fullName>
    </submittedName>
</protein>
<dbReference type="PRINTS" id="PR01590">
    <property type="entry name" value="HTHFIS"/>
</dbReference>
<dbReference type="EMBL" id="CP071793">
    <property type="protein sequence ID" value="QTD48648.1"/>
    <property type="molecule type" value="Genomic_DNA"/>
</dbReference>
<dbReference type="InterPro" id="IPR009057">
    <property type="entry name" value="Homeodomain-like_sf"/>
</dbReference>
<evidence type="ECO:0000256" key="4">
    <source>
        <dbReference type="ARBA" id="ARBA00023125"/>
    </source>
</evidence>
<evidence type="ECO:0000256" key="5">
    <source>
        <dbReference type="ARBA" id="ARBA00023163"/>
    </source>
</evidence>
<dbReference type="Proteomes" id="UP000663929">
    <property type="component" value="Chromosome"/>
</dbReference>
<name>A0A8A4TIN1_SULCO</name>
<accession>A0A8A4TIN1</accession>
<dbReference type="InterPro" id="IPR003593">
    <property type="entry name" value="AAA+_ATPase"/>
</dbReference>
<dbReference type="KEGG" id="scor:J3U87_23960"/>
<dbReference type="PROSITE" id="PS00688">
    <property type="entry name" value="SIGMA54_INTERACT_3"/>
    <property type="match status" value="1"/>
</dbReference>